<proteinExistence type="predicted"/>
<accession>A0ABQ9JPA9</accession>
<name>A0ABQ9JPA9_9CUCU</name>
<evidence type="ECO:0000313" key="2">
    <source>
        <dbReference type="Proteomes" id="UP001162164"/>
    </source>
</evidence>
<reference evidence="1" key="1">
    <citation type="journal article" date="2023" name="Insect Mol. Biol.">
        <title>Genome sequencing provides insights into the evolution of gene families encoding plant cell wall-degrading enzymes in longhorned beetles.</title>
        <authorList>
            <person name="Shin N.R."/>
            <person name="Okamura Y."/>
            <person name="Kirsch R."/>
            <person name="Pauchet Y."/>
        </authorList>
    </citation>
    <scope>NUCLEOTIDE SEQUENCE</scope>
    <source>
        <strain evidence="1">MMC_N1</strain>
    </source>
</reference>
<keyword evidence="2" id="KW-1185">Reference proteome</keyword>
<protein>
    <recommendedName>
        <fullName evidence="3">XRE family transcriptional regulator</fullName>
    </recommendedName>
</protein>
<comment type="caution">
    <text evidence="1">The sequence shown here is derived from an EMBL/GenBank/DDBJ whole genome shotgun (WGS) entry which is preliminary data.</text>
</comment>
<dbReference type="Proteomes" id="UP001162164">
    <property type="component" value="Unassembled WGS sequence"/>
</dbReference>
<sequence length="114" mass="13247">MSKRRIEVLDPFIKKKREERGISTAVTTSQVSLGSMNPYSGLPYTQKYHELFQKELDFQYLNTRQILCAYLQNISVLYWLVKQDLGKPHRFLSGVSNIHVLLGQKEFVVLNQEG</sequence>
<evidence type="ECO:0000313" key="1">
    <source>
        <dbReference type="EMBL" id="KAJ8980103.1"/>
    </source>
</evidence>
<dbReference type="EMBL" id="JAPWTJ010000288">
    <property type="protein sequence ID" value="KAJ8980103.1"/>
    <property type="molecule type" value="Genomic_DNA"/>
</dbReference>
<gene>
    <name evidence="1" type="ORF">NQ317_008564</name>
</gene>
<organism evidence="1 2">
    <name type="scientific">Molorchus minor</name>
    <dbReference type="NCBI Taxonomy" id="1323400"/>
    <lineage>
        <taxon>Eukaryota</taxon>
        <taxon>Metazoa</taxon>
        <taxon>Ecdysozoa</taxon>
        <taxon>Arthropoda</taxon>
        <taxon>Hexapoda</taxon>
        <taxon>Insecta</taxon>
        <taxon>Pterygota</taxon>
        <taxon>Neoptera</taxon>
        <taxon>Endopterygota</taxon>
        <taxon>Coleoptera</taxon>
        <taxon>Polyphaga</taxon>
        <taxon>Cucujiformia</taxon>
        <taxon>Chrysomeloidea</taxon>
        <taxon>Cerambycidae</taxon>
        <taxon>Lamiinae</taxon>
        <taxon>Monochamini</taxon>
        <taxon>Molorchus</taxon>
    </lineage>
</organism>
<evidence type="ECO:0008006" key="3">
    <source>
        <dbReference type="Google" id="ProtNLM"/>
    </source>
</evidence>